<dbReference type="OMA" id="GPMSFIN"/>
<reference evidence="2" key="3">
    <citation type="submission" date="2025-09" db="UniProtKB">
        <authorList>
            <consortium name="Ensembl"/>
        </authorList>
    </citation>
    <scope>IDENTIFICATION</scope>
</reference>
<proteinExistence type="predicted"/>
<keyword evidence="3" id="KW-1185">Reference proteome</keyword>
<dbReference type="AlphaFoldDB" id="A0A4X2KSN6"/>
<dbReference type="PANTHER" id="PTHR31108">
    <property type="entry name" value="TUMOR PROTEIN P63-REGULATED GENE 1-LIKE PROTEIN"/>
    <property type="match status" value="1"/>
</dbReference>
<evidence type="ECO:0000259" key="1">
    <source>
        <dbReference type="PROSITE" id="PS51791"/>
    </source>
</evidence>
<dbReference type="GO" id="GO:0008021">
    <property type="term" value="C:synaptic vesicle"/>
    <property type="evidence" value="ECO:0007669"/>
    <property type="project" value="TreeGrafter"/>
</dbReference>
<evidence type="ECO:0000313" key="2">
    <source>
        <dbReference type="Ensembl" id="ENSVURP00010012320.1"/>
    </source>
</evidence>
<name>A0A4X2KSN6_VOMUR</name>
<accession>A0A4X2KSN6</accession>
<dbReference type="InterPro" id="IPR040242">
    <property type="entry name" value="TPRG1-like"/>
</dbReference>
<organism evidence="2 3">
    <name type="scientific">Vombatus ursinus</name>
    <name type="common">Common wombat</name>
    <dbReference type="NCBI Taxonomy" id="29139"/>
    <lineage>
        <taxon>Eukaryota</taxon>
        <taxon>Metazoa</taxon>
        <taxon>Chordata</taxon>
        <taxon>Craniata</taxon>
        <taxon>Vertebrata</taxon>
        <taxon>Euteleostomi</taxon>
        <taxon>Mammalia</taxon>
        <taxon>Metatheria</taxon>
        <taxon>Diprotodontia</taxon>
        <taxon>Vombatidae</taxon>
        <taxon>Vombatus</taxon>
    </lineage>
</organism>
<reference evidence="3" key="1">
    <citation type="submission" date="2018-12" db="EMBL/GenBank/DDBJ databases">
        <authorList>
            <person name="Yazar S."/>
        </authorList>
    </citation>
    <scope>NUCLEOTIDE SEQUENCE [LARGE SCALE GENOMIC DNA]</scope>
</reference>
<dbReference type="STRING" id="29139.ENSVURP00010012320"/>
<sequence>MLPWCSCGICLQLRDSVDSKVTGPTTLIPTHGGGRLPMRQTLSQLSAHDPTSRTPVKEYSKFQPGTSKQAVEKICLVVLPTEDGEMLGVRLLAEQEGFGIRIQRDKQSCSAFINRWNPWSTNLPYASFIEHPMGDIDEKISSLCQLESFKALLIQAVKKAQKEFPLPGQANGMLVLEHPLLNKTYMGPMSFINNKAKLGYCMSRGKIGF</sequence>
<dbReference type="InterPro" id="IPR034753">
    <property type="entry name" value="hSac2"/>
</dbReference>
<evidence type="ECO:0000313" key="3">
    <source>
        <dbReference type="Proteomes" id="UP000314987"/>
    </source>
</evidence>
<dbReference type="GeneTree" id="ENSGT00390000001652"/>
<feature type="domain" description="HSac2" evidence="1">
    <location>
        <begin position="70"/>
        <end position="175"/>
    </location>
</feature>
<protein>
    <recommendedName>
        <fullName evidence="1">HSac2 domain-containing protein</fullName>
    </recommendedName>
</protein>
<dbReference type="Ensembl" id="ENSVURT00010014026.1">
    <property type="protein sequence ID" value="ENSVURP00010012320.1"/>
    <property type="gene ID" value="ENSVURG00010009527.1"/>
</dbReference>
<dbReference type="PANTHER" id="PTHR31108:SF7">
    <property type="entry name" value="TUMOR PROTEIN P63-REGULATED GENE 1-LIKE PROTEIN"/>
    <property type="match status" value="1"/>
</dbReference>
<reference evidence="2" key="2">
    <citation type="submission" date="2025-08" db="UniProtKB">
        <authorList>
            <consortium name="Ensembl"/>
        </authorList>
    </citation>
    <scope>IDENTIFICATION</scope>
</reference>
<dbReference type="PROSITE" id="PS51791">
    <property type="entry name" value="HSAC2"/>
    <property type="match status" value="1"/>
</dbReference>
<dbReference type="Proteomes" id="UP000314987">
    <property type="component" value="Unassembled WGS sequence"/>
</dbReference>